<keyword evidence="6" id="KW-1185">Reference proteome</keyword>
<feature type="transmembrane region" description="Helical" evidence="3">
    <location>
        <begin position="103"/>
        <end position="126"/>
    </location>
</feature>
<feature type="non-terminal residue" evidence="5">
    <location>
        <position position="1"/>
    </location>
</feature>
<accession>A0A9K3DE98</accession>
<name>A0A9K3DE98_9EUKA</name>
<dbReference type="PANTHER" id="PTHR43294:SF21">
    <property type="entry name" value="CATION TRANSPORTING ATPASE"/>
    <property type="match status" value="1"/>
</dbReference>
<feature type="transmembrane region" description="Helical" evidence="3">
    <location>
        <begin position="46"/>
        <end position="71"/>
    </location>
</feature>
<dbReference type="Pfam" id="PF00689">
    <property type="entry name" value="Cation_ATPase_C"/>
    <property type="match status" value="1"/>
</dbReference>
<dbReference type="GO" id="GO:1990573">
    <property type="term" value="P:potassium ion import across plasma membrane"/>
    <property type="evidence" value="ECO:0007669"/>
    <property type="project" value="TreeGrafter"/>
</dbReference>
<dbReference type="GO" id="GO:0030007">
    <property type="term" value="P:intracellular potassium ion homeostasis"/>
    <property type="evidence" value="ECO:0007669"/>
    <property type="project" value="TreeGrafter"/>
</dbReference>
<evidence type="ECO:0000313" key="6">
    <source>
        <dbReference type="Proteomes" id="UP000265618"/>
    </source>
</evidence>
<evidence type="ECO:0000256" key="2">
    <source>
        <dbReference type="ARBA" id="ARBA00022475"/>
    </source>
</evidence>
<evidence type="ECO:0000313" key="5">
    <source>
        <dbReference type="EMBL" id="GIQ92393.1"/>
    </source>
</evidence>
<sequence length="127" mass="14230">STILILCVDLGTDIIPAIAFSFENMESDIMSRPPRKQTDRLVDWRLIVFAYAQIGVFQAVACFASFIYVLYDAGLDLSEVLFFNRSHEGITDELFRQAQTACFWAIIPFLSLSLSLSLSLCVCVCVC</sequence>
<dbReference type="EMBL" id="BDIP01009607">
    <property type="protein sequence ID" value="GIQ92393.1"/>
    <property type="molecule type" value="Genomic_DNA"/>
</dbReference>
<evidence type="ECO:0000256" key="1">
    <source>
        <dbReference type="ARBA" id="ARBA00004651"/>
    </source>
</evidence>
<dbReference type="Gene3D" id="1.20.1110.10">
    <property type="entry name" value="Calcium-transporting ATPase, transmembrane domain"/>
    <property type="match status" value="1"/>
</dbReference>
<organism evidence="5 6">
    <name type="scientific">Kipferlia bialata</name>
    <dbReference type="NCBI Taxonomy" id="797122"/>
    <lineage>
        <taxon>Eukaryota</taxon>
        <taxon>Metamonada</taxon>
        <taxon>Carpediemonas-like organisms</taxon>
        <taxon>Kipferlia</taxon>
    </lineage>
</organism>
<dbReference type="AlphaFoldDB" id="A0A9K3DE98"/>
<dbReference type="PANTHER" id="PTHR43294">
    <property type="entry name" value="SODIUM/POTASSIUM-TRANSPORTING ATPASE SUBUNIT ALPHA"/>
    <property type="match status" value="1"/>
</dbReference>
<evidence type="ECO:0000256" key="3">
    <source>
        <dbReference type="SAM" id="Phobius"/>
    </source>
</evidence>
<dbReference type="OrthoDB" id="3352408at2759"/>
<keyword evidence="2" id="KW-1003">Cell membrane</keyword>
<dbReference type="InterPro" id="IPR023298">
    <property type="entry name" value="ATPase_P-typ_TM_dom_sf"/>
</dbReference>
<gene>
    <name evidence="5" type="ORF">KIPB_016144</name>
</gene>
<dbReference type="GO" id="GO:0036376">
    <property type="term" value="P:sodium ion export across plasma membrane"/>
    <property type="evidence" value="ECO:0007669"/>
    <property type="project" value="TreeGrafter"/>
</dbReference>
<dbReference type="GO" id="GO:1902600">
    <property type="term" value="P:proton transmembrane transport"/>
    <property type="evidence" value="ECO:0007669"/>
    <property type="project" value="TreeGrafter"/>
</dbReference>
<proteinExistence type="predicted"/>
<evidence type="ECO:0000259" key="4">
    <source>
        <dbReference type="Pfam" id="PF00689"/>
    </source>
</evidence>
<reference evidence="5 6" key="1">
    <citation type="journal article" date="2018" name="PLoS ONE">
        <title>The draft genome of Kipferlia bialata reveals reductive genome evolution in fornicate parasites.</title>
        <authorList>
            <person name="Tanifuji G."/>
            <person name="Takabayashi S."/>
            <person name="Kume K."/>
            <person name="Takagi M."/>
            <person name="Nakayama T."/>
            <person name="Kamikawa R."/>
            <person name="Inagaki Y."/>
            <person name="Hashimoto T."/>
        </authorList>
    </citation>
    <scope>NUCLEOTIDE SEQUENCE [LARGE SCALE GENOMIC DNA]</scope>
    <source>
        <strain evidence="5">NY0173</strain>
    </source>
</reference>
<dbReference type="SUPFAM" id="SSF81665">
    <property type="entry name" value="Calcium ATPase, transmembrane domain M"/>
    <property type="match status" value="1"/>
</dbReference>
<keyword evidence="3" id="KW-1133">Transmembrane helix</keyword>
<dbReference type="GO" id="GO:0006883">
    <property type="term" value="P:intracellular sodium ion homeostasis"/>
    <property type="evidence" value="ECO:0007669"/>
    <property type="project" value="TreeGrafter"/>
</dbReference>
<feature type="domain" description="Cation-transporting P-type ATPase C-terminal" evidence="4">
    <location>
        <begin position="2"/>
        <end position="107"/>
    </location>
</feature>
<dbReference type="Proteomes" id="UP000265618">
    <property type="component" value="Unassembled WGS sequence"/>
</dbReference>
<keyword evidence="3" id="KW-0472">Membrane</keyword>
<dbReference type="GO" id="GO:0005391">
    <property type="term" value="F:P-type sodium:potassium-exchanging transporter activity"/>
    <property type="evidence" value="ECO:0007669"/>
    <property type="project" value="TreeGrafter"/>
</dbReference>
<feature type="non-terminal residue" evidence="5">
    <location>
        <position position="127"/>
    </location>
</feature>
<keyword evidence="3" id="KW-0812">Transmembrane</keyword>
<dbReference type="InterPro" id="IPR006068">
    <property type="entry name" value="ATPase_P-typ_cation-transptr_C"/>
</dbReference>
<dbReference type="GO" id="GO:0005886">
    <property type="term" value="C:plasma membrane"/>
    <property type="evidence" value="ECO:0007669"/>
    <property type="project" value="UniProtKB-SubCell"/>
</dbReference>
<dbReference type="InterPro" id="IPR050510">
    <property type="entry name" value="Cation_transp_ATPase_P-type"/>
</dbReference>
<protein>
    <recommendedName>
        <fullName evidence="4">Cation-transporting P-type ATPase C-terminal domain-containing protein</fullName>
    </recommendedName>
</protein>
<comment type="subcellular location">
    <subcellularLocation>
        <location evidence="1">Cell membrane</location>
        <topology evidence="1">Multi-pass membrane protein</topology>
    </subcellularLocation>
</comment>
<comment type="caution">
    <text evidence="5">The sequence shown here is derived from an EMBL/GenBank/DDBJ whole genome shotgun (WGS) entry which is preliminary data.</text>
</comment>